<name>A0A161SGF1_9BACL</name>
<accession>A0A161SGF1</accession>
<sequence length="121" mass="13962">MDAYKHYIRTDEADLVIHGFSSAFEMPEPTDICIDENAGRHFTLQLRNERLQCKYKWLSGELAERSQEELDAEWAARPIAQMTPEEKIAVLTMQLKKQEEQAAAVSADLQAFMEYFMSKGE</sequence>
<dbReference type="Proteomes" id="UP000076563">
    <property type="component" value="Unassembled WGS sequence"/>
</dbReference>
<comment type="caution">
    <text evidence="1">The sequence shown here is derived from an EMBL/GenBank/DDBJ whole genome shotgun (WGS) entry which is preliminary data.</text>
</comment>
<dbReference type="STRING" id="1007103.GCA_000213315_00406"/>
<organism evidence="1 2">
    <name type="scientific">Paenibacillus elgii</name>
    <dbReference type="NCBI Taxonomy" id="189691"/>
    <lineage>
        <taxon>Bacteria</taxon>
        <taxon>Bacillati</taxon>
        <taxon>Bacillota</taxon>
        <taxon>Bacilli</taxon>
        <taxon>Bacillales</taxon>
        <taxon>Paenibacillaceae</taxon>
        <taxon>Paenibacillus</taxon>
    </lineage>
</organism>
<gene>
    <name evidence="1" type="ORF">AV654_12385</name>
</gene>
<dbReference type="EMBL" id="LQRA01000048">
    <property type="protein sequence ID" value="KZE80305.1"/>
    <property type="molecule type" value="Genomic_DNA"/>
</dbReference>
<protein>
    <submittedName>
        <fullName evidence="1">Uncharacterized protein</fullName>
    </submittedName>
</protein>
<evidence type="ECO:0000313" key="2">
    <source>
        <dbReference type="Proteomes" id="UP000076563"/>
    </source>
</evidence>
<keyword evidence="2" id="KW-1185">Reference proteome</keyword>
<reference evidence="2" key="1">
    <citation type="submission" date="2016-01" db="EMBL/GenBank/DDBJ databases">
        <title>Draft genome of Chromobacterium sp. F49.</title>
        <authorList>
            <person name="Hong K.W."/>
        </authorList>
    </citation>
    <scope>NUCLEOTIDE SEQUENCE [LARGE SCALE GENOMIC DNA]</scope>
    <source>
        <strain evidence="2">M63</strain>
    </source>
</reference>
<evidence type="ECO:0000313" key="1">
    <source>
        <dbReference type="EMBL" id="KZE80305.1"/>
    </source>
</evidence>
<dbReference type="AlphaFoldDB" id="A0A161SGF1"/>
<dbReference type="OrthoDB" id="2661580at2"/>
<proteinExistence type="predicted"/>
<dbReference type="RefSeq" id="WP_063179980.1">
    <property type="nucleotide sequence ID" value="NZ_LQRA01000048.1"/>
</dbReference>